<dbReference type="InterPro" id="IPR011343">
    <property type="entry name" value="DeoC"/>
</dbReference>
<feature type="active site" description="Schiff-base intermediate with acetaldehyde" evidence="7">
    <location>
        <position position="158"/>
    </location>
</feature>
<dbReference type="HAMAP" id="MF_00114">
    <property type="entry name" value="DeoC_type1"/>
    <property type="match status" value="1"/>
</dbReference>
<gene>
    <name evidence="7 8" type="primary">deoC</name>
    <name evidence="8" type="ORF">TsocGM_00735</name>
</gene>
<dbReference type="Gene3D" id="3.20.20.70">
    <property type="entry name" value="Aldolase class I"/>
    <property type="match status" value="1"/>
</dbReference>
<keyword evidence="9" id="KW-1185">Reference proteome</keyword>
<dbReference type="UniPathway" id="UPA00002">
    <property type="reaction ID" value="UER00468"/>
</dbReference>
<comment type="similarity">
    <text evidence="1 7">Belongs to the DeoC/FbaB aldolase family. DeoC type 1 subfamily.</text>
</comment>
<dbReference type="EMBL" id="RYZH01000001">
    <property type="protein sequence ID" value="RUL89724.1"/>
    <property type="molecule type" value="Genomic_DNA"/>
</dbReference>
<dbReference type="InterPro" id="IPR013785">
    <property type="entry name" value="Aldolase_TIM"/>
</dbReference>
<dbReference type="PANTHER" id="PTHR10889:SF1">
    <property type="entry name" value="DEOXYRIBOSE-PHOSPHATE ALDOLASE"/>
    <property type="match status" value="1"/>
</dbReference>
<sequence>MDYSYGDIAKMIDHSLLNPTLTTAELEAGCRLARAFDVASVCIMPYALARCAEILAGSTVQPSTTIGFPHGGHTTAIKRAEAERAVADGGQELDMVVNISKVLSGDWDYVRDDIQAVIEVAHASGRKVKVIFENCYLPDDRKIRLCELCGELGADWVKTSTGYGSGGATHDDLRLMRAHCPSHVQVKAAGGVRDLDGLLAVRELGVTRVGASRTKDILDECRIRLGLEPIRAEHSLGIPAGY</sequence>
<evidence type="ECO:0000313" key="8">
    <source>
        <dbReference type="EMBL" id="RUL89724.1"/>
    </source>
</evidence>
<feature type="active site" description="Proton donor/acceptor" evidence="7">
    <location>
        <position position="94"/>
    </location>
</feature>
<dbReference type="FunFam" id="3.20.20.70:FF:000044">
    <property type="entry name" value="Deoxyribose-phosphate aldolase"/>
    <property type="match status" value="1"/>
</dbReference>
<organism evidence="8 9">
    <name type="scientific">Tautonia sociabilis</name>
    <dbReference type="NCBI Taxonomy" id="2080755"/>
    <lineage>
        <taxon>Bacteria</taxon>
        <taxon>Pseudomonadati</taxon>
        <taxon>Planctomycetota</taxon>
        <taxon>Planctomycetia</taxon>
        <taxon>Isosphaerales</taxon>
        <taxon>Isosphaeraceae</taxon>
        <taxon>Tautonia</taxon>
    </lineage>
</organism>
<dbReference type="SMART" id="SM01133">
    <property type="entry name" value="DeoC"/>
    <property type="match status" value="1"/>
</dbReference>
<evidence type="ECO:0000256" key="6">
    <source>
        <dbReference type="ARBA" id="ARBA00056337"/>
    </source>
</evidence>
<name>A0A432MQG6_9BACT</name>
<dbReference type="PIRSF" id="PIRSF001357">
    <property type="entry name" value="DeoC"/>
    <property type="match status" value="1"/>
</dbReference>
<comment type="function">
    <text evidence="6 7">Catalyzes a reversible aldol reaction between acetaldehyde and D-glyceraldehyde 3-phosphate to generate 2-deoxy-D-ribose 5-phosphate.</text>
</comment>
<dbReference type="GO" id="GO:0005737">
    <property type="term" value="C:cytoplasm"/>
    <property type="evidence" value="ECO:0007669"/>
    <property type="project" value="UniProtKB-SubCell"/>
</dbReference>
<dbReference type="AlphaFoldDB" id="A0A432MQG6"/>
<dbReference type="CDD" id="cd00959">
    <property type="entry name" value="DeoC"/>
    <property type="match status" value="1"/>
</dbReference>
<evidence type="ECO:0000313" key="9">
    <source>
        <dbReference type="Proteomes" id="UP000280296"/>
    </source>
</evidence>
<evidence type="ECO:0000256" key="5">
    <source>
        <dbReference type="ARBA" id="ARBA00048791"/>
    </source>
</evidence>
<keyword evidence="4 7" id="KW-0704">Schiff base</keyword>
<dbReference type="EC" id="4.1.2.4" evidence="7"/>
<feature type="active site" description="Proton donor/acceptor" evidence="7">
    <location>
        <position position="187"/>
    </location>
</feature>
<evidence type="ECO:0000256" key="4">
    <source>
        <dbReference type="ARBA" id="ARBA00023270"/>
    </source>
</evidence>
<dbReference type="GO" id="GO:0016052">
    <property type="term" value="P:carbohydrate catabolic process"/>
    <property type="evidence" value="ECO:0007669"/>
    <property type="project" value="TreeGrafter"/>
</dbReference>
<dbReference type="RefSeq" id="WP_126723399.1">
    <property type="nucleotide sequence ID" value="NZ_RYZH01000001.1"/>
</dbReference>
<evidence type="ECO:0000256" key="7">
    <source>
        <dbReference type="HAMAP-Rule" id="MF_00114"/>
    </source>
</evidence>
<dbReference type="PANTHER" id="PTHR10889">
    <property type="entry name" value="DEOXYRIBOSE-PHOSPHATE ALDOLASE"/>
    <property type="match status" value="1"/>
</dbReference>
<dbReference type="SUPFAM" id="SSF51569">
    <property type="entry name" value="Aldolase"/>
    <property type="match status" value="1"/>
</dbReference>
<dbReference type="InterPro" id="IPR028581">
    <property type="entry name" value="DeoC_typeI"/>
</dbReference>
<keyword evidence="3 7" id="KW-0456">Lyase</keyword>
<keyword evidence="2 7" id="KW-0963">Cytoplasm</keyword>
<protein>
    <recommendedName>
        <fullName evidence="7">Deoxyribose-phosphate aldolase</fullName>
        <shortName evidence="7">DERA</shortName>
        <ecNumber evidence="7">4.1.2.4</ecNumber>
    </recommendedName>
    <alternativeName>
        <fullName evidence="7">2-deoxy-D-ribose 5-phosphate aldolase</fullName>
    </alternativeName>
    <alternativeName>
        <fullName evidence="7">Phosphodeoxyriboaldolase</fullName>
        <shortName evidence="7">Deoxyriboaldolase</shortName>
    </alternativeName>
</protein>
<evidence type="ECO:0000256" key="3">
    <source>
        <dbReference type="ARBA" id="ARBA00023239"/>
    </source>
</evidence>
<accession>A0A432MQG6</accession>
<dbReference type="GO" id="GO:0004139">
    <property type="term" value="F:deoxyribose-phosphate aldolase activity"/>
    <property type="evidence" value="ECO:0007669"/>
    <property type="project" value="UniProtKB-UniRule"/>
</dbReference>
<evidence type="ECO:0000256" key="1">
    <source>
        <dbReference type="ARBA" id="ARBA00010936"/>
    </source>
</evidence>
<evidence type="ECO:0000256" key="2">
    <source>
        <dbReference type="ARBA" id="ARBA00022490"/>
    </source>
</evidence>
<dbReference type="Proteomes" id="UP000280296">
    <property type="component" value="Unassembled WGS sequence"/>
</dbReference>
<dbReference type="GO" id="GO:0009264">
    <property type="term" value="P:deoxyribonucleotide catabolic process"/>
    <property type="evidence" value="ECO:0007669"/>
    <property type="project" value="UniProtKB-UniRule"/>
</dbReference>
<dbReference type="OrthoDB" id="9778711at2"/>
<comment type="catalytic activity">
    <reaction evidence="5 7">
        <text>2-deoxy-D-ribose 5-phosphate = D-glyceraldehyde 3-phosphate + acetaldehyde</text>
        <dbReference type="Rhea" id="RHEA:12821"/>
        <dbReference type="ChEBI" id="CHEBI:15343"/>
        <dbReference type="ChEBI" id="CHEBI:59776"/>
        <dbReference type="ChEBI" id="CHEBI:62877"/>
        <dbReference type="EC" id="4.1.2.4"/>
    </reaction>
</comment>
<reference evidence="8 9" key="2">
    <citation type="submission" date="2019-01" db="EMBL/GenBank/DDBJ databases">
        <title>Tautonia sociabilis, a novel thermotolerant planctomycete of Isosphaeraceae family, isolated from a 4000 m deep subterranean habitat.</title>
        <authorList>
            <person name="Kovaleva O.L."/>
            <person name="Elcheninov A.G."/>
            <person name="Van Heerden E."/>
            <person name="Toshchakov S.V."/>
            <person name="Novikov A."/>
            <person name="Bonch-Osmolovskaya E.A."/>
            <person name="Kublanov I.V."/>
        </authorList>
    </citation>
    <scope>NUCLEOTIDE SEQUENCE [LARGE SCALE GENOMIC DNA]</scope>
    <source>
        <strain evidence="8 9">GM2012</strain>
    </source>
</reference>
<comment type="pathway">
    <text evidence="7">Carbohydrate degradation; 2-deoxy-D-ribose 1-phosphate degradation; D-glyceraldehyde 3-phosphate and acetaldehyde from 2-deoxy-alpha-D-ribose 1-phosphate: step 2/2.</text>
</comment>
<dbReference type="NCBIfam" id="TIGR00126">
    <property type="entry name" value="deoC"/>
    <property type="match status" value="1"/>
</dbReference>
<dbReference type="Pfam" id="PF01791">
    <property type="entry name" value="DeoC"/>
    <property type="match status" value="1"/>
</dbReference>
<proteinExistence type="inferred from homology"/>
<dbReference type="GO" id="GO:0006018">
    <property type="term" value="P:2-deoxyribose 1-phosphate catabolic process"/>
    <property type="evidence" value="ECO:0007669"/>
    <property type="project" value="UniProtKB-UniRule"/>
</dbReference>
<reference evidence="8 9" key="1">
    <citation type="submission" date="2018-12" db="EMBL/GenBank/DDBJ databases">
        <authorList>
            <person name="Toschakov S.V."/>
        </authorList>
    </citation>
    <scope>NUCLEOTIDE SEQUENCE [LARGE SCALE GENOMIC DNA]</scope>
    <source>
        <strain evidence="8 9">GM2012</strain>
    </source>
</reference>
<comment type="subcellular location">
    <subcellularLocation>
        <location evidence="7">Cytoplasm</location>
    </subcellularLocation>
</comment>
<comment type="caution">
    <text evidence="8">The sequence shown here is derived from an EMBL/GenBank/DDBJ whole genome shotgun (WGS) entry which is preliminary data.</text>
</comment>
<dbReference type="InterPro" id="IPR002915">
    <property type="entry name" value="DeoC/FbaB/LacD_aldolase"/>
</dbReference>